<evidence type="ECO:0000313" key="2">
    <source>
        <dbReference type="Proteomes" id="UP001149719"/>
    </source>
</evidence>
<dbReference type="InterPro" id="IPR011008">
    <property type="entry name" value="Dimeric_a/b-barrel"/>
</dbReference>
<keyword evidence="2" id="KW-1185">Reference proteome</keyword>
<gene>
    <name evidence="1" type="ORF">O1D97_04820</name>
</gene>
<dbReference type="Pfam" id="PF05336">
    <property type="entry name" value="rhaM"/>
    <property type="match status" value="1"/>
</dbReference>
<name>A0ABT4JRH2_9GAMM</name>
<organism evidence="1 2">
    <name type="scientific">Marinomonas phaeophyticola</name>
    <dbReference type="NCBI Taxonomy" id="3004091"/>
    <lineage>
        <taxon>Bacteria</taxon>
        <taxon>Pseudomonadati</taxon>
        <taxon>Pseudomonadota</taxon>
        <taxon>Gammaproteobacteria</taxon>
        <taxon>Oceanospirillales</taxon>
        <taxon>Oceanospirillaceae</taxon>
        <taxon>Marinomonas</taxon>
    </lineage>
</organism>
<accession>A0ABT4JRH2</accession>
<dbReference type="PANTHER" id="PTHR43239:SF1">
    <property type="entry name" value="UPF0734 PROTEIN DDB_G0273871_DDB_G0273177"/>
    <property type="match status" value="1"/>
</dbReference>
<dbReference type="InterPro" id="IPR008000">
    <property type="entry name" value="Rham/fucose_mutarotase"/>
</dbReference>
<dbReference type="Proteomes" id="UP001149719">
    <property type="component" value="Unassembled WGS sequence"/>
</dbReference>
<proteinExistence type="predicted"/>
<sequence length="114" mass="13617">MQHFALALDLKNDPALIEEYEAYHREVWPEVIAAIRHVGILEMKIFRLNQRMFMQMTTTDDYDPVVAQKYLSNDAKSKEWEQLMDRFQQRLPGYPLDQKWIEMDCCFDLSEQGV</sequence>
<reference evidence="1" key="1">
    <citation type="submission" date="2022-12" db="EMBL/GenBank/DDBJ databases">
        <title>Marinomonas 15G1-11 sp. nov, isolated from marine algae.</title>
        <authorList>
            <person name="Butt M."/>
            <person name="Choi D.G."/>
            <person name="Kim J.M."/>
            <person name="Lee J.K."/>
            <person name="Baek J.H."/>
            <person name="Jeon C.O."/>
        </authorList>
    </citation>
    <scope>NUCLEOTIDE SEQUENCE</scope>
    <source>
        <strain evidence="1">15G1-11</strain>
    </source>
</reference>
<dbReference type="PANTHER" id="PTHR43239">
    <property type="entry name" value="UPF0734 PROTEIN DDB_G0273871/DDB_G0273177"/>
    <property type="match status" value="1"/>
</dbReference>
<dbReference type="SUPFAM" id="SSF54909">
    <property type="entry name" value="Dimeric alpha+beta barrel"/>
    <property type="match status" value="1"/>
</dbReference>
<dbReference type="InterPro" id="IPR052996">
    <property type="entry name" value="Carb_Metab_Mutarotase"/>
</dbReference>
<protein>
    <submittedName>
        <fullName evidence="1">L-rhamnose mutarotase</fullName>
    </submittedName>
</protein>
<comment type="caution">
    <text evidence="1">The sequence shown here is derived from an EMBL/GenBank/DDBJ whole genome shotgun (WGS) entry which is preliminary data.</text>
</comment>
<dbReference type="EMBL" id="JAPUBN010000011">
    <property type="protein sequence ID" value="MCZ2720987.1"/>
    <property type="molecule type" value="Genomic_DNA"/>
</dbReference>
<dbReference type="RefSeq" id="WP_269123310.1">
    <property type="nucleotide sequence ID" value="NZ_JAPUBN010000011.1"/>
</dbReference>
<evidence type="ECO:0000313" key="1">
    <source>
        <dbReference type="EMBL" id="MCZ2720987.1"/>
    </source>
</evidence>
<dbReference type="Gene3D" id="3.30.70.100">
    <property type="match status" value="1"/>
</dbReference>